<gene>
    <name evidence="2" type="ORF">DFO70_103471</name>
</gene>
<comment type="caution">
    <text evidence="2">The sequence shown here is derived from an EMBL/GenBank/DDBJ whole genome shotgun (WGS) entry which is preliminary data.</text>
</comment>
<reference evidence="2 3" key="1">
    <citation type="submission" date="2018-06" db="EMBL/GenBank/DDBJ databases">
        <title>Freshwater and sediment microbial communities from various areas in North America, analyzing microbe dynamics in response to fracking.</title>
        <authorList>
            <person name="Lamendella R."/>
        </authorList>
    </citation>
    <scope>NUCLEOTIDE SEQUENCE [LARGE SCALE GENOMIC DNA]</scope>
    <source>
        <strain evidence="2 3">14_TX</strain>
    </source>
</reference>
<evidence type="ECO:0000256" key="1">
    <source>
        <dbReference type="SAM" id="Coils"/>
    </source>
</evidence>
<organism evidence="2 3">
    <name type="scientific">Cytobacillus firmus</name>
    <name type="common">Bacillus firmus</name>
    <dbReference type="NCBI Taxonomy" id="1399"/>
    <lineage>
        <taxon>Bacteria</taxon>
        <taxon>Bacillati</taxon>
        <taxon>Bacillota</taxon>
        <taxon>Bacilli</taxon>
        <taxon>Bacillales</taxon>
        <taxon>Bacillaceae</taxon>
        <taxon>Cytobacillus</taxon>
    </lineage>
</organism>
<dbReference type="Proteomes" id="UP000252731">
    <property type="component" value="Unassembled WGS sequence"/>
</dbReference>
<dbReference type="OrthoDB" id="9932642at2"/>
<dbReference type="RefSeq" id="WP_113882102.1">
    <property type="nucleotide sequence ID" value="NZ_QNSF01000003.1"/>
</dbReference>
<sequence>MNKFQIELAEIQKLAKVKDAEVNLERAKAEFNQLRTKNPQLAKQKLDEAHRKFEQARVRAGEEFKLQAQQIQTDFTRERSKIKSMTAQNDKVIKDKGTKVRKTMGAEEVQNAIVLVNEYKNIKVGSIQDQAVAEREINKISAEILERQYFINKLDVALK</sequence>
<name>A0A366K2P5_CYTFI</name>
<accession>A0A366K2P5</accession>
<feature type="coiled-coil region" evidence="1">
    <location>
        <begin position="17"/>
        <end position="44"/>
    </location>
</feature>
<evidence type="ECO:0000313" key="3">
    <source>
        <dbReference type="Proteomes" id="UP000252731"/>
    </source>
</evidence>
<proteinExistence type="predicted"/>
<evidence type="ECO:0000313" key="2">
    <source>
        <dbReference type="EMBL" id="RBP95428.1"/>
    </source>
</evidence>
<dbReference type="AlphaFoldDB" id="A0A366K2P5"/>
<keyword evidence="3" id="KW-1185">Reference proteome</keyword>
<protein>
    <submittedName>
        <fullName evidence="2">Uncharacterized protein</fullName>
    </submittedName>
</protein>
<dbReference type="EMBL" id="QNSF01000003">
    <property type="protein sequence ID" value="RBP95428.1"/>
    <property type="molecule type" value="Genomic_DNA"/>
</dbReference>
<keyword evidence="1" id="KW-0175">Coiled coil</keyword>